<evidence type="ECO:0000313" key="3">
    <source>
        <dbReference type="Proteomes" id="UP000198382"/>
    </source>
</evidence>
<keyword evidence="1" id="KW-0472">Membrane</keyword>
<keyword evidence="3" id="KW-1185">Reference proteome</keyword>
<proteinExistence type="predicted"/>
<protein>
    <submittedName>
        <fullName evidence="2">Uncharacterized protein</fullName>
    </submittedName>
</protein>
<evidence type="ECO:0000256" key="1">
    <source>
        <dbReference type="SAM" id="Phobius"/>
    </source>
</evidence>
<organism evidence="2 3">
    <name type="scientific">Flavobacterium frigidimaris</name>
    <dbReference type="NCBI Taxonomy" id="262320"/>
    <lineage>
        <taxon>Bacteria</taxon>
        <taxon>Pseudomonadati</taxon>
        <taxon>Bacteroidota</taxon>
        <taxon>Flavobacteriia</taxon>
        <taxon>Flavobacteriales</taxon>
        <taxon>Flavobacteriaceae</taxon>
        <taxon>Flavobacterium</taxon>
    </lineage>
</organism>
<keyword evidence="1" id="KW-1133">Transmembrane helix</keyword>
<sequence>MLFKRFAVFYFIYLRLFFILYSLFFILYSLFFILYSLFLFKTKIIIHSKSKCCTIIMGI</sequence>
<keyword evidence="1" id="KW-0812">Transmembrane</keyword>
<comment type="caution">
    <text evidence="2">The sequence shown here is derived from an EMBL/GenBank/DDBJ whole genome shotgun (WGS) entry which is preliminary data.</text>
</comment>
<accession>A0ABX4BKZ8</accession>
<dbReference type="Proteomes" id="UP000198382">
    <property type="component" value="Unassembled WGS sequence"/>
</dbReference>
<dbReference type="EMBL" id="MUGV01000043">
    <property type="protein sequence ID" value="OXA75750.1"/>
    <property type="molecule type" value="Genomic_DNA"/>
</dbReference>
<gene>
    <name evidence="2" type="ORF">B0A65_20855</name>
</gene>
<reference evidence="2 3" key="1">
    <citation type="submission" date="2016-11" db="EMBL/GenBank/DDBJ databases">
        <title>Whole genomes of Flavobacteriaceae.</title>
        <authorList>
            <person name="Stine C."/>
            <person name="Li C."/>
            <person name="Tadesse D."/>
        </authorList>
    </citation>
    <scope>NUCLEOTIDE SEQUENCE [LARGE SCALE GENOMIC DNA]</scope>
    <source>
        <strain evidence="2 3">DSM 15937</strain>
    </source>
</reference>
<name>A0ABX4BKZ8_FLAFR</name>
<feature type="transmembrane region" description="Helical" evidence="1">
    <location>
        <begin position="12"/>
        <end position="40"/>
    </location>
</feature>
<evidence type="ECO:0000313" key="2">
    <source>
        <dbReference type="EMBL" id="OXA75750.1"/>
    </source>
</evidence>